<proteinExistence type="inferred from homology"/>
<name>A0A9W4U1U3_9ASCO</name>
<dbReference type="SUPFAM" id="SSF53597">
    <property type="entry name" value="Dihydrofolate reductase-like"/>
    <property type="match status" value="1"/>
</dbReference>
<evidence type="ECO:0000256" key="1">
    <source>
        <dbReference type="ARBA" id="ARBA00004903"/>
    </source>
</evidence>
<evidence type="ECO:0000313" key="10">
    <source>
        <dbReference type="Proteomes" id="UP001152885"/>
    </source>
</evidence>
<dbReference type="Proteomes" id="UP001152885">
    <property type="component" value="Unassembled WGS sequence"/>
</dbReference>
<dbReference type="PROSITE" id="PS51330">
    <property type="entry name" value="DHFR_2"/>
    <property type="match status" value="1"/>
</dbReference>
<dbReference type="GO" id="GO:0004146">
    <property type="term" value="F:dihydrofolate reductase activity"/>
    <property type="evidence" value="ECO:0007669"/>
    <property type="project" value="UniProtKB-EC"/>
</dbReference>
<dbReference type="InterPro" id="IPR001796">
    <property type="entry name" value="DHFR_dom"/>
</dbReference>
<evidence type="ECO:0000259" key="8">
    <source>
        <dbReference type="PROSITE" id="PS51330"/>
    </source>
</evidence>
<feature type="domain" description="DHFR" evidence="8">
    <location>
        <begin position="7"/>
        <end position="190"/>
    </location>
</feature>
<dbReference type="PANTHER" id="PTHR48069:SF3">
    <property type="entry name" value="DIHYDROFOLATE REDUCTASE"/>
    <property type="match status" value="1"/>
</dbReference>
<keyword evidence="6" id="KW-0560">Oxidoreductase</keyword>
<dbReference type="GO" id="GO:0046452">
    <property type="term" value="P:dihydrofolate metabolic process"/>
    <property type="evidence" value="ECO:0007669"/>
    <property type="project" value="TreeGrafter"/>
</dbReference>
<dbReference type="GO" id="GO:0050661">
    <property type="term" value="F:NADP binding"/>
    <property type="evidence" value="ECO:0007669"/>
    <property type="project" value="InterPro"/>
</dbReference>
<keyword evidence="10" id="KW-1185">Reference proteome</keyword>
<dbReference type="GO" id="GO:0005739">
    <property type="term" value="C:mitochondrion"/>
    <property type="evidence" value="ECO:0007669"/>
    <property type="project" value="TreeGrafter"/>
</dbReference>
<accession>A0A9W4U1U3</accession>
<evidence type="ECO:0000313" key="9">
    <source>
        <dbReference type="EMBL" id="CAI5760427.1"/>
    </source>
</evidence>
<gene>
    <name evidence="9" type="ORF">CANVERA_P4937</name>
</gene>
<dbReference type="EMBL" id="CANTUO010000006">
    <property type="protein sequence ID" value="CAI5760427.1"/>
    <property type="molecule type" value="Genomic_DNA"/>
</dbReference>
<dbReference type="PROSITE" id="PS00075">
    <property type="entry name" value="DHFR_1"/>
    <property type="match status" value="1"/>
</dbReference>
<dbReference type="Gene3D" id="3.40.430.10">
    <property type="entry name" value="Dihydrofolate Reductase, subunit A"/>
    <property type="match status" value="1"/>
</dbReference>
<dbReference type="InterPro" id="IPR024072">
    <property type="entry name" value="DHFR-like_dom_sf"/>
</dbReference>
<evidence type="ECO:0000256" key="3">
    <source>
        <dbReference type="ARBA" id="ARBA00018886"/>
    </source>
</evidence>
<dbReference type="InterPro" id="IPR017925">
    <property type="entry name" value="DHFR_CS"/>
</dbReference>
<evidence type="ECO:0000256" key="7">
    <source>
        <dbReference type="RuleBase" id="RU004474"/>
    </source>
</evidence>
<comment type="pathway">
    <text evidence="1">Cofactor biosynthesis; tetrahydrofolate biosynthesis; 5,6,7,8-tetrahydrofolate from 7,8-dihydrofolate: step 1/1.</text>
</comment>
<reference evidence="9" key="1">
    <citation type="submission" date="2022-12" db="EMBL/GenBank/DDBJ databases">
        <authorList>
            <person name="Brejova B."/>
        </authorList>
    </citation>
    <scope>NUCLEOTIDE SEQUENCE</scope>
</reference>
<evidence type="ECO:0000256" key="5">
    <source>
        <dbReference type="ARBA" id="ARBA00022857"/>
    </source>
</evidence>
<dbReference type="GO" id="GO:0006730">
    <property type="term" value="P:one-carbon metabolic process"/>
    <property type="evidence" value="ECO:0007669"/>
    <property type="project" value="UniProtKB-KW"/>
</dbReference>
<keyword evidence="4" id="KW-0554">One-carbon metabolism</keyword>
<dbReference type="PANTHER" id="PTHR48069">
    <property type="entry name" value="DIHYDROFOLATE REDUCTASE"/>
    <property type="match status" value="1"/>
</dbReference>
<comment type="caution">
    <text evidence="9">The sequence shown here is derived from an EMBL/GenBank/DDBJ whole genome shotgun (WGS) entry which is preliminary data.</text>
</comment>
<dbReference type="Pfam" id="PF00186">
    <property type="entry name" value="DHFR_1"/>
    <property type="match status" value="1"/>
</dbReference>
<dbReference type="GO" id="GO:0046654">
    <property type="term" value="P:tetrahydrofolate biosynthetic process"/>
    <property type="evidence" value="ECO:0007669"/>
    <property type="project" value="InterPro"/>
</dbReference>
<organism evidence="9 10">
    <name type="scientific">Candida verbasci</name>
    <dbReference type="NCBI Taxonomy" id="1227364"/>
    <lineage>
        <taxon>Eukaryota</taxon>
        <taxon>Fungi</taxon>
        <taxon>Dikarya</taxon>
        <taxon>Ascomycota</taxon>
        <taxon>Saccharomycotina</taxon>
        <taxon>Pichiomycetes</taxon>
        <taxon>Debaryomycetaceae</taxon>
        <taxon>Candida/Lodderomyces clade</taxon>
        <taxon>Candida</taxon>
    </lineage>
</organism>
<evidence type="ECO:0000256" key="6">
    <source>
        <dbReference type="ARBA" id="ARBA00023002"/>
    </source>
</evidence>
<dbReference type="InterPro" id="IPR012259">
    <property type="entry name" value="DHFR"/>
</dbReference>
<dbReference type="EC" id="1.5.1.3" evidence="2"/>
<dbReference type="OrthoDB" id="414698at2759"/>
<sequence length="194" mass="22635">MTSNKYPITLIVAVLKSNYGIGNKGTLPWKLSKEMKYFKKVTTDAPDDLKNVVIMGRKTWESIPKKFKPLSDRINVILSRSYKNIIENDVIYASDIENSFKLLPNNINRVFLIGGGEIYNCYIDHCSNLLITEIESKKDEKLEMDTFLKIDFENWEKSNKEEIEKFTGINNIEEDIIEGDFVYNYTLWKKKVIE</sequence>
<evidence type="ECO:0000256" key="2">
    <source>
        <dbReference type="ARBA" id="ARBA00012856"/>
    </source>
</evidence>
<dbReference type="CDD" id="cd00209">
    <property type="entry name" value="DHFR"/>
    <property type="match status" value="1"/>
</dbReference>
<evidence type="ECO:0000256" key="4">
    <source>
        <dbReference type="ARBA" id="ARBA00022563"/>
    </source>
</evidence>
<comment type="similarity">
    <text evidence="7">Belongs to the dihydrofolate reductase family.</text>
</comment>
<dbReference type="PRINTS" id="PR00070">
    <property type="entry name" value="DHFR"/>
</dbReference>
<protein>
    <recommendedName>
        <fullName evidence="3">Dihydrofolate reductase</fullName>
        <ecNumber evidence="2">1.5.1.3</ecNumber>
    </recommendedName>
</protein>
<dbReference type="AlphaFoldDB" id="A0A9W4U1U3"/>
<keyword evidence="5" id="KW-0521">NADP</keyword>
<dbReference type="GO" id="GO:0046655">
    <property type="term" value="P:folic acid metabolic process"/>
    <property type="evidence" value="ECO:0007669"/>
    <property type="project" value="TreeGrafter"/>
</dbReference>